<evidence type="ECO:0000313" key="1">
    <source>
        <dbReference type="EMBL" id="RKF83292.1"/>
    </source>
</evidence>
<comment type="caution">
    <text evidence="1">The sequence shown here is derived from an EMBL/GenBank/DDBJ whole genome shotgun (WGS) entry which is preliminary data.</text>
</comment>
<accession>A0A420J973</accession>
<dbReference type="Proteomes" id="UP000283383">
    <property type="component" value="Unassembled WGS sequence"/>
</dbReference>
<dbReference type="EMBL" id="MCBQ01001505">
    <property type="protein sequence ID" value="RKF83292.1"/>
    <property type="molecule type" value="Genomic_DNA"/>
</dbReference>
<dbReference type="AlphaFoldDB" id="A0A420J973"/>
<protein>
    <submittedName>
        <fullName evidence="1">Putative glycosyl</fullName>
    </submittedName>
</protein>
<name>A0A420J973_9PEZI</name>
<keyword evidence="2" id="KW-1185">Reference proteome</keyword>
<organism evidence="1 2">
    <name type="scientific">Golovinomyces cichoracearum</name>
    <dbReference type="NCBI Taxonomy" id="62708"/>
    <lineage>
        <taxon>Eukaryota</taxon>
        <taxon>Fungi</taxon>
        <taxon>Dikarya</taxon>
        <taxon>Ascomycota</taxon>
        <taxon>Pezizomycotina</taxon>
        <taxon>Leotiomycetes</taxon>
        <taxon>Erysiphales</taxon>
        <taxon>Erysiphaceae</taxon>
        <taxon>Golovinomyces</taxon>
    </lineage>
</organism>
<sequence length="97" mass="10740">MEQVTILINRLDKLQKSLSPEFRTDATLHDKIISACINIEACKMACYSPSPTVTGLTYDLKSGIEIFNKSLPSSSVLLAQSTSQSINQNTFFTDRPL</sequence>
<evidence type="ECO:0000313" key="2">
    <source>
        <dbReference type="Proteomes" id="UP000283383"/>
    </source>
</evidence>
<gene>
    <name evidence="1" type="ORF">GcM3_015044</name>
</gene>
<proteinExistence type="predicted"/>
<reference evidence="1 2" key="1">
    <citation type="journal article" date="2018" name="BMC Genomics">
        <title>Comparative genome analyses reveal sequence features reflecting distinct modes of host-adaptation between dicot and monocot powdery mildew.</title>
        <authorList>
            <person name="Wu Y."/>
            <person name="Ma X."/>
            <person name="Pan Z."/>
            <person name="Kale S.D."/>
            <person name="Song Y."/>
            <person name="King H."/>
            <person name="Zhang Q."/>
            <person name="Presley C."/>
            <person name="Deng X."/>
            <person name="Wei C.I."/>
            <person name="Xiao S."/>
        </authorList>
    </citation>
    <scope>NUCLEOTIDE SEQUENCE [LARGE SCALE GENOMIC DNA]</scope>
    <source>
        <strain evidence="1">UMSG3</strain>
    </source>
</reference>